<gene>
    <name evidence="4" type="primary">LOC112692978</name>
    <name evidence="2" type="ORF">g.1380</name>
</gene>
<evidence type="ECO:0000259" key="1">
    <source>
        <dbReference type="Pfam" id="PF24892"/>
    </source>
</evidence>
<dbReference type="InterPro" id="IPR013949">
    <property type="entry name" value="Utp6"/>
</dbReference>
<dbReference type="EMBL" id="GGMS01012867">
    <property type="protein sequence ID" value="MBY82070.1"/>
    <property type="molecule type" value="Transcribed_RNA"/>
</dbReference>
<dbReference type="OrthoDB" id="28112at2759"/>
<feature type="domain" description="U3 small nucleolar RNA-associated protein 6 homolog C-terminal" evidence="1">
    <location>
        <begin position="282"/>
        <end position="534"/>
    </location>
</feature>
<evidence type="ECO:0000313" key="2">
    <source>
        <dbReference type="EMBL" id="MBY82070.1"/>
    </source>
</evidence>
<dbReference type="GeneID" id="112692978"/>
<dbReference type="InterPro" id="IPR011990">
    <property type="entry name" value="TPR-like_helical_dom_sf"/>
</dbReference>
<dbReference type="Pfam" id="PF24892">
    <property type="entry name" value="UTP6_C"/>
    <property type="match status" value="1"/>
</dbReference>
<dbReference type="GO" id="GO:0000462">
    <property type="term" value="P:maturation of SSU-rRNA from tricistronic rRNA transcript (SSU-rRNA, 5.8S rRNA, LSU-rRNA)"/>
    <property type="evidence" value="ECO:0007669"/>
    <property type="project" value="InterPro"/>
</dbReference>
<protein>
    <submittedName>
        <fullName evidence="4">Uncharacterized protein LOC112692978</fullName>
    </submittedName>
</protein>
<dbReference type="GO" id="GO:0034388">
    <property type="term" value="C:Pwp2p-containing subcomplex of 90S preribosome"/>
    <property type="evidence" value="ECO:0007669"/>
    <property type="project" value="TreeGrafter"/>
</dbReference>
<dbReference type="RefSeq" id="XP_025423608.1">
    <property type="nucleotide sequence ID" value="XM_025567823.1"/>
</dbReference>
<dbReference type="PANTHER" id="PTHR23271">
    <property type="entry name" value="HEPATOCELLULAR CARCINOMA-ASSOCIATED ANTIGEN 66"/>
    <property type="match status" value="1"/>
</dbReference>
<dbReference type="GO" id="GO:0030515">
    <property type="term" value="F:snoRNA binding"/>
    <property type="evidence" value="ECO:0007669"/>
    <property type="project" value="InterPro"/>
</dbReference>
<dbReference type="AlphaFoldDB" id="A0A2S2QX32"/>
<proteinExistence type="predicted"/>
<evidence type="ECO:0000313" key="4">
    <source>
        <dbReference type="RefSeq" id="XP_025423608.1"/>
    </source>
</evidence>
<organism evidence="2">
    <name type="scientific">Sipha flava</name>
    <name type="common">yellow sugarcane aphid</name>
    <dbReference type="NCBI Taxonomy" id="143950"/>
    <lineage>
        <taxon>Eukaryota</taxon>
        <taxon>Metazoa</taxon>
        <taxon>Ecdysozoa</taxon>
        <taxon>Arthropoda</taxon>
        <taxon>Hexapoda</taxon>
        <taxon>Insecta</taxon>
        <taxon>Pterygota</taxon>
        <taxon>Neoptera</taxon>
        <taxon>Paraneoptera</taxon>
        <taxon>Hemiptera</taxon>
        <taxon>Sternorrhyncha</taxon>
        <taxon>Aphidomorpha</taxon>
        <taxon>Aphidoidea</taxon>
        <taxon>Aphididae</taxon>
        <taxon>Sipha</taxon>
    </lineage>
</organism>
<dbReference type="SUPFAM" id="SSF48452">
    <property type="entry name" value="TPR-like"/>
    <property type="match status" value="1"/>
</dbReference>
<reference evidence="2" key="1">
    <citation type="submission" date="2018-04" db="EMBL/GenBank/DDBJ databases">
        <title>Transcriptome assembly of Sipha flava.</title>
        <authorList>
            <person name="Scully E.D."/>
            <person name="Geib S.M."/>
            <person name="Palmer N.A."/>
            <person name="Koch K."/>
            <person name="Bradshaw J."/>
            <person name="Heng-Moss T."/>
            <person name="Sarath G."/>
        </authorList>
    </citation>
    <scope>NUCLEOTIDE SEQUENCE</scope>
</reference>
<accession>A0A2S2QX32</accession>
<sequence>MSEINESAYGQLPSTSAAPGLIECDEISNTENFDYSLESLSKLSRVEMMDRIKLESLSLHRCESKIEKELIVKEDEMEMIKILSNRINDLYEILFKTYEIDVNVVSDYIKFGSSNKVITSKFRNELNELMESFRVDPEVYISGASYIFNDCNDIISARRYLTNGINFHKSYQRLFLKEIEIELKYFNSTEGASFEVVLNKYNNLITRFKNDLNLHLTLVENVFSYSVVGKLHSIVIRDMLNKYKLKEKMWQKLAKLYWKGFNYHFESEHIDICEDKLTCIKKCISIYENTLEKNLFPDNQQILWNYFLDMIIEISDDSNMQDKTINDFMMKTINDTFHLAFKNKTMILSKYFIFWADHTDEDTELNILQTSVQLIRQDKELWLKLLRSLLYRDLYLNAWEVFQEAIHILKNDGIQLWQIMELYLLNTDDEKMIQFYELAAIGVPYKDICLKFRSKYLEWSTIRLDMSSTRRIFQKIKDLDPPCKTVYKDMIKAELYCGSGRKRVLTIRNLYSEACNKFGVHEIDIWVDCIKFEYIYGLHSCAEIIYQVGLKMVDPNLKNSLEQAKKEIDKEYKKKDNQVIEISDDDDDDDDY</sequence>
<dbReference type="GO" id="GO:0032040">
    <property type="term" value="C:small-subunit processome"/>
    <property type="evidence" value="ECO:0007669"/>
    <property type="project" value="TreeGrafter"/>
</dbReference>
<dbReference type="InterPro" id="IPR056907">
    <property type="entry name" value="UTP6_C"/>
</dbReference>
<keyword evidence="3" id="KW-1185">Reference proteome</keyword>
<dbReference type="PANTHER" id="PTHR23271:SF1">
    <property type="entry name" value="U3 SMALL NUCLEOLAR RNA-ASSOCIATED PROTEIN 6 HOMOLOG"/>
    <property type="match status" value="1"/>
</dbReference>
<dbReference type="Gene3D" id="1.25.40.10">
    <property type="entry name" value="Tetratricopeptide repeat domain"/>
    <property type="match status" value="1"/>
</dbReference>
<reference evidence="4" key="2">
    <citation type="submission" date="2025-04" db="UniProtKB">
        <authorList>
            <consortium name="RefSeq"/>
        </authorList>
    </citation>
    <scope>IDENTIFICATION</scope>
    <source>
        <tissue evidence="4">Whole body</tissue>
    </source>
</reference>
<name>A0A2S2QX32_9HEMI</name>
<dbReference type="Proteomes" id="UP000694846">
    <property type="component" value="Unplaced"/>
</dbReference>
<evidence type="ECO:0000313" key="3">
    <source>
        <dbReference type="Proteomes" id="UP000694846"/>
    </source>
</evidence>